<dbReference type="Proteomes" id="UP000585609">
    <property type="component" value="Unassembled WGS sequence"/>
</dbReference>
<evidence type="ECO:0000313" key="1">
    <source>
        <dbReference type="EMBL" id="GFP24167.1"/>
    </source>
</evidence>
<dbReference type="EMBL" id="BLRW01000379">
    <property type="protein sequence ID" value="GFP24167.1"/>
    <property type="molecule type" value="Genomic_DNA"/>
</dbReference>
<feature type="non-terminal residue" evidence="1">
    <location>
        <position position="1"/>
    </location>
</feature>
<gene>
    <name evidence="1" type="ORF">HKBW3S09_01633</name>
</gene>
<sequence>FLASNDELEYGVPRFALEDIKSMVDFLEERFLTARPTSETTLFVNGRSISLSSFAQRVIAGALLGIISALKGVGKPQRVHLWLRAEDRQEDDTSDR</sequence>
<comment type="caution">
    <text evidence="1">The sequence shown here is derived from an EMBL/GenBank/DDBJ whole genome shotgun (WGS) entry which is preliminary data.</text>
</comment>
<reference evidence="1 2" key="1">
    <citation type="journal article" date="2020" name="Front. Microbiol.">
        <title>Single-cell genomics of novel Actinobacteria with the Wood-Ljungdahl pathway discovered in a serpentinizing system.</title>
        <authorList>
            <person name="Merino N."/>
            <person name="Kawai M."/>
            <person name="Boyd E.S."/>
            <person name="Colman D.R."/>
            <person name="McGlynn S.E."/>
            <person name="Nealson K.H."/>
            <person name="Kurokawa K."/>
            <person name="Hongoh Y."/>
        </authorList>
    </citation>
    <scope>NUCLEOTIDE SEQUENCE [LARGE SCALE GENOMIC DNA]</scope>
    <source>
        <strain evidence="1 2">S09_30</strain>
    </source>
</reference>
<evidence type="ECO:0000313" key="2">
    <source>
        <dbReference type="Proteomes" id="UP000585609"/>
    </source>
</evidence>
<accession>A0A6V8NVI9</accession>
<name>A0A6V8NVI9_9ACTN</name>
<organism evidence="1 2">
    <name type="scientific">Candidatus Hakubella thermalkaliphila</name>
    <dbReference type="NCBI Taxonomy" id="2754717"/>
    <lineage>
        <taxon>Bacteria</taxon>
        <taxon>Bacillati</taxon>
        <taxon>Actinomycetota</taxon>
        <taxon>Actinomycetota incertae sedis</taxon>
        <taxon>Candidatus Hakubellales</taxon>
        <taxon>Candidatus Hakubellaceae</taxon>
        <taxon>Candidatus Hakubella</taxon>
    </lineage>
</organism>
<protein>
    <submittedName>
        <fullName evidence="1">Uncharacterized protein</fullName>
    </submittedName>
</protein>
<proteinExistence type="predicted"/>
<dbReference type="AlphaFoldDB" id="A0A6V8NVI9"/>